<evidence type="ECO:0000313" key="1">
    <source>
        <dbReference type="EMBL" id="KAL0169180.1"/>
    </source>
</evidence>
<dbReference type="PANTHER" id="PTHR14618">
    <property type="entry name" value="HOMEODOX-CONTAINING PROTEIN 1 HMBOX1"/>
    <property type="match status" value="1"/>
</dbReference>
<keyword evidence="2" id="KW-1185">Reference proteome</keyword>
<dbReference type="AlphaFoldDB" id="A0ABD0P6D4"/>
<feature type="non-terminal residue" evidence="1">
    <location>
        <position position="51"/>
    </location>
</feature>
<name>A0ABD0P6D4_CIRMR</name>
<comment type="caution">
    <text evidence="1">The sequence shown here is derived from an EMBL/GenBank/DDBJ whole genome shotgun (WGS) entry which is preliminary data.</text>
</comment>
<reference evidence="1 2" key="1">
    <citation type="submission" date="2024-05" db="EMBL/GenBank/DDBJ databases">
        <title>Genome sequencing and assembly of Indian major carp, Cirrhinus mrigala (Hamilton, 1822).</title>
        <authorList>
            <person name="Mohindra V."/>
            <person name="Chowdhury L.M."/>
            <person name="Lal K."/>
            <person name="Jena J.K."/>
        </authorList>
    </citation>
    <scope>NUCLEOTIDE SEQUENCE [LARGE SCALE GENOMIC DNA]</scope>
    <source>
        <strain evidence="1">CM1030</strain>
        <tissue evidence="1">Blood</tissue>
    </source>
</reference>
<proteinExistence type="predicted"/>
<organism evidence="1 2">
    <name type="scientific">Cirrhinus mrigala</name>
    <name type="common">Mrigala</name>
    <dbReference type="NCBI Taxonomy" id="683832"/>
    <lineage>
        <taxon>Eukaryota</taxon>
        <taxon>Metazoa</taxon>
        <taxon>Chordata</taxon>
        <taxon>Craniata</taxon>
        <taxon>Vertebrata</taxon>
        <taxon>Euteleostomi</taxon>
        <taxon>Actinopterygii</taxon>
        <taxon>Neopterygii</taxon>
        <taxon>Teleostei</taxon>
        <taxon>Ostariophysi</taxon>
        <taxon>Cypriniformes</taxon>
        <taxon>Cyprinidae</taxon>
        <taxon>Labeoninae</taxon>
        <taxon>Labeonini</taxon>
        <taxon>Cirrhinus</taxon>
    </lineage>
</organism>
<evidence type="ECO:0000313" key="2">
    <source>
        <dbReference type="Proteomes" id="UP001529510"/>
    </source>
</evidence>
<dbReference type="InterPro" id="IPR040363">
    <property type="entry name" value="HMBOX1"/>
</dbReference>
<gene>
    <name evidence="1" type="ORF">M9458_033776</name>
</gene>
<accession>A0ABD0P6D4</accession>
<dbReference type="PANTHER" id="PTHR14618:SF4">
    <property type="entry name" value="HOMEOBOX-CONTAINING PROTEIN 1 ISOFORM X1-RELATED"/>
    <property type="match status" value="1"/>
</dbReference>
<protein>
    <submittedName>
        <fullName evidence="1">Uncharacterized protein</fullName>
    </submittedName>
</protein>
<sequence length="51" mass="5874">ATLAMRPTPLALEDIVEWRQTPPPISSSQGSFRLRRGSRFTWRKECLAVME</sequence>
<dbReference type="Proteomes" id="UP001529510">
    <property type="component" value="Unassembled WGS sequence"/>
</dbReference>
<dbReference type="EMBL" id="JAMKFB020000017">
    <property type="protein sequence ID" value="KAL0169180.1"/>
    <property type="molecule type" value="Genomic_DNA"/>
</dbReference>
<feature type="non-terminal residue" evidence="1">
    <location>
        <position position="1"/>
    </location>
</feature>